<gene>
    <name evidence="9" type="ORF">M622_01405</name>
</gene>
<comment type="similarity">
    <text evidence="2">Belongs to the membrane fusion protein (MFP) (TC 8.A.1) family.</text>
</comment>
<feature type="chain" id="PRO_5004573775" description="Hemolysin D" evidence="4">
    <location>
        <begin position="23"/>
        <end position="399"/>
    </location>
</feature>
<keyword evidence="3" id="KW-0175">Coiled coil</keyword>
<dbReference type="InterPro" id="IPR058624">
    <property type="entry name" value="MdtA-like_HH"/>
</dbReference>
<feature type="domain" description="Multidrug resistance protein MdtA-like barrel-sandwich hybrid" evidence="6">
    <location>
        <begin position="68"/>
        <end position="210"/>
    </location>
</feature>
<evidence type="ECO:0000256" key="4">
    <source>
        <dbReference type="SAM" id="SignalP"/>
    </source>
</evidence>
<sequence>MHTRRNPLLVPAAALLSIFMLAGCGNKDHAVAHAASPPPAPVVTVMTVQSALVPLVTELPGRTTAYLIAELRPQVGGIVQQRAFTEGSEVRAGQLLYRIDAAPYQAAYDSAKANLARAEANLQVAKVTAERYAGLVRIQAVSKQANDDAQAALQLAQADISAAKAALDKTRIDLDHTQVKSPISGRIGRSSVTQGALVTANQAAALATVQQLDPIYVDLTQSSADMLRIRRDLAAGTLQREAKAAVPVTLVLEDGSEYASAGSLAFSEVTVDENTGSVTLRAKFPNPKGDLLPGMYVRARLPQGVRSEAILVPHAALMRDARGKALVMVVDAENKVQARPVQVVQSLDSQWVVTDGLQPGERIIVEGLQKVRPGASVQAEEVQGAPATAAAPAAAPAAN</sequence>
<dbReference type="Pfam" id="PF25876">
    <property type="entry name" value="HH_MFP_RND"/>
    <property type="match status" value="1"/>
</dbReference>
<evidence type="ECO:0000259" key="6">
    <source>
        <dbReference type="Pfam" id="PF25917"/>
    </source>
</evidence>
<dbReference type="InterPro" id="IPR006143">
    <property type="entry name" value="RND_pump_MFP"/>
</dbReference>
<dbReference type="Gene3D" id="2.40.420.20">
    <property type="match status" value="1"/>
</dbReference>
<dbReference type="GO" id="GO:0005886">
    <property type="term" value="C:plasma membrane"/>
    <property type="evidence" value="ECO:0007669"/>
    <property type="project" value="UniProtKB-SubCell"/>
</dbReference>
<proteinExistence type="inferred from homology"/>
<dbReference type="Pfam" id="PF25944">
    <property type="entry name" value="Beta-barrel_RND"/>
    <property type="match status" value="1"/>
</dbReference>
<dbReference type="RefSeq" id="WP_021247743.1">
    <property type="nucleotide sequence ID" value="NZ_ATJV01000001.1"/>
</dbReference>
<dbReference type="NCBIfam" id="TIGR01730">
    <property type="entry name" value="RND_mfp"/>
    <property type="match status" value="1"/>
</dbReference>
<evidence type="ECO:0000259" key="5">
    <source>
        <dbReference type="Pfam" id="PF25876"/>
    </source>
</evidence>
<organism evidence="9 10">
    <name type="scientific">Thauera terpenica 58Eu</name>
    <dbReference type="NCBI Taxonomy" id="1348657"/>
    <lineage>
        <taxon>Bacteria</taxon>
        <taxon>Pseudomonadati</taxon>
        <taxon>Pseudomonadota</taxon>
        <taxon>Betaproteobacteria</taxon>
        <taxon>Rhodocyclales</taxon>
        <taxon>Zoogloeaceae</taxon>
        <taxon>Thauera</taxon>
    </lineage>
</organism>
<dbReference type="PANTHER" id="PTHR30158:SF3">
    <property type="entry name" value="MULTIDRUG EFFLUX PUMP SUBUNIT ACRA-RELATED"/>
    <property type="match status" value="1"/>
</dbReference>
<feature type="domain" description="Multidrug resistance protein MdtA-like alpha-helical hairpin" evidence="5">
    <location>
        <begin position="108"/>
        <end position="177"/>
    </location>
</feature>
<dbReference type="OrthoDB" id="9783047at2"/>
<dbReference type="AlphaFoldDB" id="T0AX69"/>
<comment type="subcellular location">
    <subcellularLocation>
        <location evidence="1">Cell envelope</location>
    </subcellularLocation>
</comment>
<keyword evidence="10" id="KW-1185">Reference proteome</keyword>
<dbReference type="InterPro" id="IPR058627">
    <property type="entry name" value="MdtA-like_C"/>
</dbReference>
<keyword evidence="4" id="KW-0732">Signal</keyword>
<evidence type="ECO:0008006" key="11">
    <source>
        <dbReference type="Google" id="ProtNLM"/>
    </source>
</evidence>
<dbReference type="STRING" id="1348657.M622_01405"/>
<evidence type="ECO:0000259" key="7">
    <source>
        <dbReference type="Pfam" id="PF25944"/>
    </source>
</evidence>
<protein>
    <recommendedName>
        <fullName evidence="11">Hemolysin D</fullName>
    </recommendedName>
</protein>
<dbReference type="PANTHER" id="PTHR30158">
    <property type="entry name" value="ACRA/E-RELATED COMPONENT OF DRUG EFFLUX TRANSPORTER"/>
    <property type="match status" value="1"/>
</dbReference>
<dbReference type="GO" id="GO:0046677">
    <property type="term" value="P:response to antibiotic"/>
    <property type="evidence" value="ECO:0007669"/>
    <property type="project" value="TreeGrafter"/>
</dbReference>
<dbReference type="Proteomes" id="UP000015455">
    <property type="component" value="Unassembled WGS sequence"/>
</dbReference>
<feature type="domain" description="Multidrug resistance protein MdtA-like C-terminal permuted SH3" evidence="8">
    <location>
        <begin position="309"/>
        <end position="370"/>
    </location>
</feature>
<dbReference type="PROSITE" id="PS51257">
    <property type="entry name" value="PROKAR_LIPOPROTEIN"/>
    <property type="match status" value="1"/>
</dbReference>
<evidence type="ECO:0000256" key="2">
    <source>
        <dbReference type="ARBA" id="ARBA00009477"/>
    </source>
</evidence>
<evidence type="ECO:0000313" key="10">
    <source>
        <dbReference type="Proteomes" id="UP000015455"/>
    </source>
</evidence>
<dbReference type="GO" id="GO:0022857">
    <property type="term" value="F:transmembrane transporter activity"/>
    <property type="evidence" value="ECO:0007669"/>
    <property type="project" value="InterPro"/>
</dbReference>
<dbReference type="Gene3D" id="1.10.287.470">
    <property type="entry name" value="Helix hairpin bin"/>
    <property type="match status" value="1"/>
</dbReference>
<comment type="caution">
    <text evidence="9">The sequence shown here is derived from an EMBL/GenBank/DDBJ whole genome shotgun (WGS) entry which is preliminary data.</text>
</comment>
<dbReference type="Pfam" id="PF25967">
    <property type="entry name" value="RND-MFP_C"/>
    <property type="match status" value="1"/>
</dbReference>
<dbReference type="Pfam" id="PF25917">
    <property type="entry name" value="BSH_RND"/>
    <property type="match status" value="1"/>
</dbReference>
<evidence type="ECO:0000259" key="8">
    <source>
        <dbReference type="Pfam" id="PF25967"/>
    </source>
</evidence>
<dbReference type="eggNOG" id="COG0845">
    <property type="taxonomic scope" value="Bacteria"/>
</dbReference>
<evidence type="ECO:0000256" key="3">
    <source>
        <dbReference type="SAM" id="Coils"/>
    </source>
</evidence>
<dbReference type="FunFam" id="2.40.420.20:FF:000001">
    <property type="entry name" value="Efflux RND transporter periplasmic adaptor subunit"/>
    <property type="match status" value="1"/>
</dbReference>
<accession>T0AX69</accession>
<dbReference type="EMBL" id="ATJV01000001">
    <property type="protein sequence ID" value="EPZ17454.1"/>
    <property type="molecule type" value="Genomic_DNA"/>
</dbReference>
<dbReference type="InterPro" id="IPR058626">
    <property type="entry name" value="MdtA-like_b-barrel"/>
</dbReference>
<dbReference type="InterPro" id="IPR058625">
    <property type="entry name" value="MdtA-like_BSH"/>
</dbReference>
<dbReference type="Gene3D" id="2.40.50.100">
    <property type="match status" value="1"/>
</dbReference>
<evidence type="ECO:0000313" key="9">
    <source>
        <dbReference type="EMBL" id="EPZ17454.1"/>
    </source>
</evidence>
<feature type="domain" description="Multidrug resistance protein MdtA-like beta-barrel" evidence="7">
    <location>
        <begin position="214"/>
        <end position="303"/>
    </location>
</feature>
<feature type="coiled-coil region" evidence="3">
    <location>
        <begin position="108"/>
        <end position="166"/>
    </location>
</feature>
<dbReference type="PATRIC" id="fig|1348657.5.peg.285"/>
<evidence type="ECO:0000256" key="1">
    <source>
        <dbReference type="ARBA" id="ARBA00004196"/>
    </source>
</evidence>
<feature type="signal peptide" evidence="4">
    <location>
        <begin position="1"/>
        <end position="22"/>
    </location>
</feature>
<name>T0AX69_9RHOO</name>
<reference evidence="9 10" key="1">
    <citation type="submission" date="2013-06" db="EMBL/GenBank/DDBJ databases">
        <title>Draft genome sequence of Thauera terpenica.</title>
        <authorList>
            <person name="Liu B."/>
            <person name="Frostegard A.H."/>
            <person name="Shapleigh J.P."/>
        </authorList>
    </citation>
    <scope>NUCLEOTIDE SEQUENCE [LARGE SCALE GENOMIC DNA]</scope>
    <source>
        <strain evidence="9 10">58Eu</strain>
    </source>
</reference>
<dbReference type="SUPFAM" id="SSF111369">
    <property type="entry name" value="HlyD-like secretion proteins"/>
    <property type="match status" value="1"/>
</dbReference>
<dbReference type="Gene3D" id="2.40.30.170">
    <property type="match status" value="1"/>
</dbReference>